<keyword evidence="2" id="KW-1185">Reference proteome</keyword>
<name>A0A075B3N0_ROZAC</name>
<sequence>MKGEGGDRLTFSYAFKVAVEEKGLPPNTLSPPIKDEKYEKLDQVLKESEKDVPGVKMMMDTMRTHATEHEPEMTVESAQTRQKLFEEKEQIDNK</sequence>
<dbReference type="AlphaFoldDB" id="A0A075B3N0"/>
<evidence type="ECO:0000313" key="2">
    <source>
        <dbReference type="Proteomes" id="UP000030755"/>
    </source>
</evidence>
<evidence type="ECO:0000313" key="1">
    <source>
        <dbReference type="EMBL" id="EPZ35488.1"/>
    </source>
</evidence>
<proteinExistence type="predicted"/>
<dbReference type="Proteomes" id="UP000030755">
    <property type="component" value="Unassembled WGS sequence"/>
</dbReference>
<accession>A0A075B3N0</accession>
<reference evidence="1 2" key="1">
    <citation type="journal article" date="2013" name="Curr. Biol.">
        <title>Shared signatures of parasitism and phylogenomics unite Cryptomycota and microsporidia.</title>
        <authorList>
            <person name="James T.Y."/>
            <person name="Pelin A."/>
            <person name="Bonen L."/>
            <person name="Ahrendt S."/>
            <person name="Sain D."/>
            <person name="Corradi N."/>
            <person name="Stajich J.E."/>
        </authorList>
    </citation>
    <scope>NUCLEOTIDE SEQUENCE [LARGE SCALE GENOMIC DNA]</scope>
    <source>
        <strain evidence="1 2">CSF55</strain>
    </source>
</reference>
<protein>
    <submittedName>
        <fullName evidence="1">Uncharacterized protein</fullName>
    </submittedName>
</protein>
<gene>
    <name evidence="1" type="ORF">O9G_003380</name>
</gene>
<dbReference type="EMBL" id="KE560824">
    <property type="protein sequence ID" value="EPZ35488.1"/>
    <property type="molecule type" value="Genomic_DNA"/>
</dbReference>
<organism evidence="1 2">
    <name type="scientific">Rozella allomycis (strain CSF55)</name>
    <dbReference type="NCBI Taxonomy" id="988480"/>
    <lineage>
        <taxon>Eukaryota</taxon>
        <taxon>Fungi</taxon>
        <taxon>Fungi incertae sedis</taxon>
        <taxon>Cryptomycota</taxon>
        <taxon>Cryptomycota incertae sedis</taxon>
        <taxon>Rozella</taxon>
    </lineage>
</organism>
<dbReference type="HOGENOM" id="CLU_2387409_0_0_1"/>